<evidence type="ECO:0008006" key="12">
    <source>
        <dbReference type="Google" id="ProtNLM"/>
    </source>
</evidence>
<dbReference type="InterPro" id="IPR006685">
    <property type="entry name" value="MscS_channel_2nd"/>
</dbReference>
<dbReference type="Pfam" id="PF21082">
    <property type="entry name" value="MS_channel_3rd"/>
    <property type="match status" value="1"/>
</dbReference>
<evidence type="ECO:0000256" key="2">
    <source>
        <dbReference type="ARBA" id="ARBA00008017"/>
    </source>
</evidence>
<reference evidence="10 11" key="1">
    <citation type="submission" date="2015-06" db="EMBL/GenBank/DDBJ databases">
        <title>New insights into the roles of widespread benthic archaea in carbon and nitrogen cycling.</title>
        <authorList>
            <person name="Lazar C.S."/>
            <person name="Baker B.J."/>
            <person name="Seitz K.W."/>
            <person name="Hyde A.S."/>
            <person name="Dick G.J."/>
            <person name="Hinrichs K.-U."/>
            <person name="Teske A.P."/>
        </authorList>
    </citation>
    <scope>NUCLEOTIDE SEQUENCE [LARGE SCALE GENOMIC DNA]</scope>
    <source>
        <strain evidence="10">DG-45</strain>
    </source>
</reference>
<dbReference type="InterPro" id="IPR023408">
    <property type="entry name" value="MscS_beta-dom_sf"/>
</dbReference>
<evidence type="ECO:0000256" key="7">
    <source>
        <dbReference type="SAM" id="Phobius"/>
    </source>
</evidence>
<dbReference type="InterPro" id="IPR010920">
    <property type="entry name" value="LSM_dom_sf"/>
</dbReference>
<dbReference type="SUPFAM" id="SSF82689">
    <property type="entry name" value="Mechanosensitive channel protein MscS (YggB), C-terminal domain"/>
    <property type="match status" value="1"/>
</dbReference>
<dbReference type="GO" id="GO:0005886">
    <property type="term" value="C:plasma membrane"/>
    <property type="evidence" value="ECO:0007669"/>
    <property type="project" value="UniProtKB-SubCell"/>
</dbReference>
<feature type="transmembrane region" description="Helical" evidence="7">
    <location>
        <begin position="83"/>
        <end position="107"/>
    </location>
</feature>
<dbReference type="InterPro" id="IPR049278">
    <property type="entry name" value="MS_channel_C"/>
</dbReference>
<evidence type="ECO:0000256" key="5">
    <source>
        <dbReference type="ARBA" id="ARBA00022989"/>
    </source>
</evidence>
<feature type="transmembrane region" description="Helical" evidence="7">
    <location>
        <begin position="12"/>
        <end position="30"/>
    </location>
</feature>
<accession>A0A0M0BQ29</accession>
<evidence type="ECO:0000256" key="3">
    <source>
        <dbReference type="ARBA" id="ARBA00022475"/>
    </source>
</evidence>
<dbReference type="PANTHER" id="PTHR30221:SF18">
    <property type="entry name" value="SLL0590 PROTEIN"/>
    <property type="match status" value="1"/>
</dbReference>
<organism evidence="10 11">
    <name type="scientific">miscellaneous Crenarchaeota group-15 archaeon DG-45</name>
    <dbReference type="NCBI Taxonomy" id="1685127"/>
    <lineage>
        <taxon>Archaea</taxon>
        <taxon>Candidatus Bathyarchaeota</taxon>
        <taxon>MCG-15</taxon>
    </lineage>
</organism>
<keyword evidence="4 7" id="KW-0812">Transmembrane</keyword>
<dbReference type="Pfam" id="PF00924">
    <property type="entry name" value="MS_channel_2nd"/>
    <property type="match status" value="1"/>
</dbReference>
<keyword evidence="5 7" id="KW-1133">Transmembrane helix</keyword>
<dbReference type="Gene3D" id="2.30.30.60">
    <property type="match status" value="1"/>
</dbReference>
<comment type="similarity">
    <text evidence="2">Belongs to the MscS (TC 1.A.23) family.</text>
</comment>
<evidence type="ECO:0000256" key="1">
    <source>
        <dbReference type="ARBA" id="ARBA00004651"/>
    </source>
</evidence>
<dbReference type="InterPro" id="IPR045275">
    <property type="entry name" value="MscS_archaea/bacteria_type"/>
</dbReference>
<protein>
    <recommendedName>
        <fullName evidence="12">Mechanosensitive ion channel protein MscS</fullName>
    </recommendedName>
</protein>
<feature type="domain" description="Mechanosensitive ion channel MscS" evidence="8">
    <location>
        <begin position="95"/>
        <end position="158"/>
    </location>
</feature>
<comment type="subcellular location">
    <subcellularLocation>
        <location evidence="1">Cell membrane</location>
        <topology evidence="1">Multi-pass membrane protein</topology>
    </subcellularLocation>
</comment>
<feature type="domain" description="Mechanosensitive ion channel MscS C-terminal" evidence="9">
    <location>
        <begin position="171"/>
        <end position="251"/>
    </location>
</feature>
<evidence type="ECO:0000313" key="10">
    <source>
        <dbReference type="EMBL" id="KON30539.1"/>
    </source>
</evidence>
<dbReference type="EMBL" id="LFWZ01000028">
    <property type="protein sequence ID" value="KON30539.1"/>
    <property type="molecule type" value="Genomic_DNA"/>
</dbReference>
<dbReference type="Proteomes" id="UP000037210">
    <property type="component" value="Unassembled WGS sequence"/>
</dbReference>
<comment type="caution">
    <text evidence="10">The sequence shown here is derived from an EMBL/GenBank/DDBJ whole genome shotgun (WGS) entry which is preliminary data.</text>
</comment>
<proteinExistence type="inferred from homology"/>
<evidence type="ECO:0000259" key="8">
    <source>
        <dbReference type="Pfam" id="PF00924"/>
    </source>
</evidence>
<dbReference type="GO" id="GO:0008381">
    <property type="term" value="F:mechanosensitive monoatomic ion channel activity"/>
    <property type="evidence" value="ECO:0007669"/>
    <property type="project" value="InterPro"/>
</dbReference>
<keyword evidence="6 7" id="KW-0472">Membrane</keyword>
<name>A0A0M0BQ29_9ARCH</name>
<evidence type="ECO:0000256" key="6">
    <source>
        <dbReference type="ARBA" id="ARBA00023136"/>
    </source>
</evidence>
<dbReference type="AlphaFoldDB" id="A0A0M0BQ29"/>
<gene>
    <name evidence="10" type="ORF">AC482_03540</name>
</gene>
<keyword evidence="3" id="KW-1003">Cell membrane</keyword>
<evidence type="ECO:0000259" key="9">
    <source>
        <dbReference type="Pfam" id="PF21082"/>
    </source>
</evidence>
<feature type="transmembrane region" description="Helical" evidence="7">
    <location>
        <begin position="56"/>
        <end position="77"/>
    </location>
</feature>
<dbReference type="PANTHER" id="PTHR30221">
    <property type="entry name" value="SMALL-CONDUCTANCE MECHANOSENSITIVE CHANNEL"/>
    <property type="match status" value="1"/>
</dbReference>
<evidence type="ECO:0000313" key="11">
    <source>
        <dbReference type="Proteomes" id="UP000037210"/>
    </source>
</evidence>
<dbReference type="Gene3D" id="1.10.287.1260">
    <property type="match status" value="1"/>
</dbReference>
<evidence type="ECO:0000256" key="4">
    <source>
        <dbReference type="ARBA" id="ARBA00022692"/>
    </source>
</evidence>
<sequence>MGDWMISHFNQIFYSIVTLVLIYVVFKVSTREIGRLREQQRLEEHLAYTLTRIGRWSAFLVALTAVLAQFGVTLSLISGLLTILGGTIVGFAAINTIGNAIAGLIVMTSRPFKVGDRIYFKGQFADVTAVELIYTKMVTLDNILVSVPNQELLKEEIADYGRDRVVRRHVTITPGYKYDIQYVERALLEAAGLVPEVLREPEPYVRITNFKDYAVEYKLYAFISEVKSLLRIEADLHRSVLETCRKYEIDISTPMLIQQIQD</sequence>
<dbReference type="Gene3D" id="3.30.70.100">
    <property type="match status" value="1"/>
</dbReference>
<dbReference type="PATRIC" id="fig|1685127.3.peg.1007"/>
<dbReference type="InterPro" id="IPR011066">
    <property type="entry name" value="MscS_channel_C_sf"/>
</dbReference>
<dbReference type="SUPFAM" id="SSF50182">
    <property type="entry name" value="Sm-like ribonucleoproteins"/>
    <property type="match status" value="1"/>
</dbReference>